<comment type="caution">
    <text evidence="3">The sequence shown here is derived from an EMBL/GenBank/DDBJ whole genome shotgun (WGS) entry which is preliminary data.</text>
</comment>
<protein>
    <submittedName>
        <fullName evidence="3">Toprim domain-containing protein</fullName>
    </submittedName>
</protein>
<dbReference type="Pfam" id="PF13362">
    <property type="entry name" value="Toprim_3"/>
    <property type="match status" value="1"/>
</dbReference>
<dbReference type="RefSeq" id="WP_289830650.1">
    <property type="nucleotide sequence ID" value="NZ_JAUEDK010000024.1"/>
</dbReference>
<organism evidence="3 4">
    <name type="scientific">Crenobacter oryzisoli</name>
    <dbReference type="NCBI Taxonomy" id="3056844"/>
    <lineage>
        <taxon>Bacteria</taxon>
        <taxon>Pseudomonadati</taxon>
        <taxon>Pseudomonadota</taxon>
        <taxon>Betaproteobacteria</taxon>
        <taxon>Neisseriales</taxon>
        <taxon>Neisseriaceae</taxon>
        <taxon>Crenobacter</taxon>
    </lineage>
</organism>
<accession>A0ABT7XQC4</accession>
<reference evidence="3" key="1">
    <citation type="submission" date="2023-06" db="EMBL/GenBank/DDBJ databases">
        <authorList>
            <person name="Zhang S."/>
        </authorList>
    </citation>
    <scope>NUCLEOTIDE SEQUENCE</scope>
    <source>
        <strain evidence="3">SG2303</strain>
    </source>
</reference>
<evidence type="ECO:0000313" key="4">
    <source>
        <dbReference type="Proteomes" id="UP001168540"/>
    </source>
</evidence>
<dbReference type="InterPro" id="IPR006171">
    <property type="entry name" value="TOPRIM_dom"/>
</dbReference>
<dbReference type="Proteomes" id="UP001168540">
    <property type="component" value="Unassembled WGS sequence"/>
</dbReference>
<dbReference type="InterPro" id="IPR055570">
    <property type="entry name" value="DUF7146"/>
</dbReference>
<sequence length="162" mass="17211">MLAAVTSPAGELVALHRVYLTPDGRKAHPVDPATGEALDAKKLLTAREGAMRGAAVRLYEPEGGMLALAEGIETAIAVRLGSGLPCWAMVSAWGLEHTALPESATDVHIMADHDVSGTGQNAAKKLAKRLLDEAWRVRIHTPSVPGTDWLDVYQSRQQEAAA</sequence>
<name>A0ABT7XQC4_9NEIS</name>
<feature type="domain" description="DUF7146" evidence="2">
    <location>
        <begin position="1"/>
        <end position="44"/>
    </location>
</feature>
<gene>
    <name evidence="3" type="ORF">QU481_14045</name>
</gene>
<evidence type="ECO:0000313" key="3">
    <source>
        <dbReference type="EMBL" id="MDN0076008.1"/>
    </source>
</evidence>
<evidence type="ECO:0000259" key="2">
    <source>
        <dbReference type="Pfam" id="PF23639"/>
    </source>
</evidence>
<feature type="domain" description="Toprim" evidence="1">
    <location>
        <begin position="66"/>
        <end position="156"/>
    </location>
</feature>
<evidence type="ECO:0000259" key="1">
    <source>
        <dbReference type="Pfam" id="PF13362"/>
    </source>
</evidence>
<dbReference type="Pfam" id="PF23639">
    <property type="entry name" value="DUF7146"/>
    <property type="match status" value="1"/>
</dbReference>
<keyword evidence="4" id="KW-1185">Reference proteome</keyword>
<dbReference type="EMBL" id="JAUEDK010000024">
    <property type="protein sequence ID" value="MDN0076008.1"/>
    <property type="molecule type" value="Genomic_DNA"/>
</dbReference>
<proteinExistence type="predicted"/>